<feature type="transmembrane region" description="Helical" evidence="6">
    <location>
        <begin position="355"/>
        <end position="376"/>
    </location>
</feature>
<dbReference type="Proteomes" id="UP000677228">
    <property type="component" value="Unassembled WGS sequence"/>
</dbReference>
<dbReference type="PROSITE" id="PS00379">
    <property type="entry name" value="CDP_ALCOHOL_P_TRANSF"/>
    <property type="match status" value="1"/>
</dbReference>
<proteinExistence type="inferred from homology"/>
<feature type="transmembrane region" description="Helical" evidence="6">
    <location>
        <begin position="331"/>
        <end position="349"/>
    </location>
</feature>
<evidence type="ECO:0008006" key="10">
    <source>
        <dbReference type="Google" id="ProtNLM"/>
    </source>
</evidence>
<evidence type="ECO:0000256" key="1">
    <source>
        <dbReference type="ARBA" id="ARBA00004370"/>
    </source>
</evidence>
<feature type="non-terminal residue" evidence="7">
    <location>
        <position position="1"/>
    </location>
</feature>
<dbReference type="InterPro" id="IPR014472">
    <property type="entry name" value="CHOPT"/>
</dbReference>
<evidence type="ECO:0000256" key="6">
    <source>
        <dbReference type="SAM" id="Phobius"/>
    </source>
</evidence>
<comment type="subcellular location">
    <subcellularLocation>
        <location evidence="1">Membrane</location>
    </subcellularLocation>
</comment>
<dbReference type="PANTHER" id="PTHR10414:SF71">
    <property type="entry name" value="FI05338P"/>
    <property type="match status" value="1"/>
</dbReference>
<dbReference type="InterPro" id="IPR048254">
    <property type="entry name" value="CDP_ALCOHOL_P_TRANSF_CS"/>
</dbReference>
<dbReference type="Gene3D" id="1.20.120.1760">
    <property type="match status" value="1"/>
</dbReference>
<gene>
    <name evidence="7" type="ORF">OVA965_LOCUS18030</name>
    <name evidence="8" type="ORF">TMI583_LOCUS18042</name>
</gene>
<reference evidence="7" key="1">
    <citation type="submission" date="2021-02" db="EMBL/GenBank/DDBJ databases">
        <authorList>
            <person name="Nowell W R."/>
        </authorList>
    </citation>
    <scope>NUCLEOTIDE SEQUENCE</scope>
</reference>
<dbReference type="EMBL" id="CAJOBA010008851">
    <property type="protein sequence ID" value="CAF3837934.1"/>
    <property type="molecule type" value="Genomic_DNA"/>
</dbReference>
<dbReference type="GO" id="GO:0006646">
    <property type="term" value="P:phosphatidylethanolamine biosynthetic process"/>
    <property type="evidence" value="ECO:0007669"/>
    <property type="project" value="TreeGrafter"/>
</dbReference>
<feature type="transmembrane region" description="Helical" evidence="6">
    <location>
        <begin position="299"/>
        <end position="319"/>
    </location>
</feature>
<protein>
    <recommendedName>
        <fullName evidence="10">Ethanolaminephosphotransferase 1</fullName>
    </recommendedName>
</protein>
<feature type="transmembrane region" description="Helical" evidence="6">
    <location>
        <begin position="196"/>
        <end position="216"/>
    </location>
</feature>
<evidence type="ECO:0000313" key="9">
    <source>
        <dbReference type="Proteomes" id="UP000677228"/>
    </source>
</evidence>
<sequence>NILFKLVPVAMEVFDYKYLSDKQLKGLNSYKYSCIDTSPVSNYVMQPFWNRCVEYFPIWFAPNLMTLLGFLLLVVNFLLFSIYDYHFYDASSIPRWLWLVAAICQFGSHQLDGMDGKQARRAKASSALGELFDHGVDSWATFLFPVCIFSVLSRGEYGFSVLTMHFLLWTVYTSFIDSHWEKYNTKVLYLPWSYDISMLVMTLTYLVAFFFSPSIFCWRVPIINVAFAHVAQVIWPCFALGTSLPISVINIRKAYKNRTGNNRTPYEAIRPLIAPSVLFISSTWWALSSPNMILQKQPRVFFSAIGATFSNIACRLVVAQMTSTRAEGFNSFLYIYVPIQCLVVFGKLTKTVEFTLLYVYNIYAIIFHIHYAVCVVRQICEHLQIYCFNITARRPPPAQIVIQH</sequence>
<dbReference type="EMBL" id="CAJNOK010008835">
    <property type="protein sequence ID" value="CAF1073904.1"/>
    <property type="molecule type" value="Genomic_DNA"/>
</dbReference>
<organism evidence="7 9">
    <name type="scientific">Didymodactylos carnosus</name>
    <dbReference type="NCBI Taxonomy" id="1234261"/>
    <lineage>
        <taxon>Eukaryota</taxon>
        <taxon>Metazoa</taxon>
        <taxon>Spiralia</taxon>
        <taxon>Gnathifera</taxon>
        <taxon>Rotifera</taxon>
        <taxon>Eurotatoria</taxon>
        <taxon>Bdelloidea</taxon>
        <taxon>Philodinida</taxon>
        <taxon>Philodinidae</taxon>
        <taxon>Didymodactylos</taxon>
    </lineage>
</organism>
<feature type="transmembrane region" description="Helical" evidence="6">
    <location>
        <begin position="64"/>
        <end position="83"/>
    </location>
</feature>
<name>A0A8S2E3V1_9BILA</name>
<dbReference type="PIRSF" id="PIRSF015665">
    <property type="entry name" value="CHOPT"/>
    <property type="match status" value="1"/>
</dbReference>
<comment type="caution">
    <text evidence="7">The sequence shown here is derived from an EMBL/GenBank/DDBJ whole genome shotgun (WGS) entry which is preliminary data.</text>
</comment>
<keyword evidence="4 6" id="KW-0472">Membrane</keyword>
<feature type="transmembrane region" description="Helical" evidence="6">
    <location>
        <begin position="157"/>
        <end position="175"/>
    </location>
</feature>
<evidence type="ECO:0000256" key="5">
    <source>
        <dbReference type="RuleBase" id="RU003750"/>
    </source>
</evidence>
<dbReference type="GO" id="GO:0004307">
    <property type="term" value="F:ethanolaminephosphotransferase activity"/>
    <property type="evidence" value="ECO:0007669"/>
    <property type="project" value="TreeGrafter"/>
</dbReference>
<comment type="similarity">
    <text evidence="2 5">Belongs to the CDP-alcohol phosphatidyltransferase class-I family.</text>
</comment>
<keyword evidence="3 5" id="KW-0808">Transferase</keyword>
<dbReference type="Proteomes" id="UP000682733">
    <property type="component" value="Unassembled WGS sequence"/>
</dbReference>
<dbReference type="AlphaFoldDB" id="A0A8S2E3V1"/>
<keyword evidence="6" id="KW-1133">Transmembrane helix</keyword>
<feature type="transmembrane region" description="Helical" evidence="6">
    <location>
        <begin position="222"/>
        <end position="247"/>
    </location>
</feature>
<evidence type="ECO:0000256" key="4">
    <source>
        <dbReference type="ARBA" id="ARBA00023136"/>
    </source>
</evidence>
<evidence type="ECO:0000313" key="8">
    <source>
        <dbReference type="EMBL" id="CAF3837934.1"/>
    </source>
</evidence>
<evidence type="ECO:0000313" key="7">
    <source>
        <dbReference type="EMBL" id="CAF1073904.1"/>
    </source>
</evidence>
<dbReference type="Pfam" id="PF01066">
    <property type="entry name" value="CDP-OH_P_transf"/>
    <property type="match status" value="1"/>
</dbReference>
<dbReference type="GO" id="GO:0005794">
    <property type="term" value="C:Golgi apparatus"/>
    <property type="evidence" value="ECO:0007669"/>
    <property type="project" value="TreeGrafter"/>
</dbReference>
<evidence type="ECO:0000256" key="3">
    <source>
        <dbReference type="ARBA" id="ARBA00022679"/>
    </source>
</evidence>
<dbReference type="InterPro" id="IPR000462">
    <property type="entry name" value="CDP-OH_P_trans"/>
</dbReference>
<accession>A0A8S2E3V1</accession>
<dbReference type="GO" id="GO:0005789">
    <property type="term" value="C:endoplasmic reticulum membrane"/>
    <property type="evidence" value="ECO:0007669"/>
    <property type="project" value="TreeGrafter"/>
</dbReference>
<keyword evidence="6" id="KW-0812">Transmembrane</keyword>
<dbReference type="PANTHER" id="PTHR10414">
    <property type="entry name" value="ETHANOLAMINEPHOSPHOTRANSFERASE"/>
    <property type="match status" value="1"/>
</dbReference>
<evidence type="ECO:0000256" key="2">
    <source>
        <dbReference type="ARBA" id="ARBA00010441"/>
    </source>
</evidence>
<dbReference type="InterPro" id="IPR043130">
    <property type="entry name" value="CDP-OH_PTrfase_TM_dom"/>
</dbReference>